<dbReference type="InterPro" id="IPR036188">
    <property type="entry name" value="FAD/NAD-bd_sf"/>
</dbReference>
<dbReference type="AlphaFoldDB" id="A0ABD3QDT4"/>
<comment type="caution">
    <text evidence="2">The sequence shown here is derived from an EMBL/GenBank/DDBJ whole genome shotgun (WGS) entry which is preliminary data.</text>
</comment>
<sequence>MSQQTKKRSIQHPSLVPAASPRRKFKPTLLLGYNAILFERDPHLCNGASGRNSGILCTGVDAPSGSLEKALIRDSISNMREFCREMNVPMRECGSLVCLWSWDGSDSERLEDEKKFDFSADDQSDTDVPQHEKLLRVLHESYNSGDMHASIISSNRVSMMEPSLSSECMGAVHIRGEIVVDPWLLPLAYAVHSRELGKLHASKHTKFDDPIQTGREAVMDLSSFDAKTGQWKIVTRSTSKNVNANDHTVTINARSVINAAGIDSDRVQSLTSAVVNDNKEVTLPPPDFEARPRRGQYIVYAAPMDGDAFKKTHYMPMRPIQPVPTDRTKGIFVYSTLYDQIVVGPTAKDQSSRTDDTIEPDVSRTLANHESRVLGRRMGTPNVDKDPDFDSNIVGEYVGIRPGSSKRDYQIHFHYAARFITVGGIRSTGLTASLGIGRHVAQCLLSAIVPPPQLPFDSSKQTCPTPLPEVKQLVEQYHLRRDGTIVVGGYSYKVTHPLTKFGWDAGTGLAQL</sequence>
<dbReference type="PANTHER" id="PTHR42720:SF1">
    <property type="entry name" value="GLYCEROL 3-PHOSPHATE OXIDASE"/>
    <property type="match status" value="1"/>
</dbReference>
<name>A0ABD3QDT4_9STRA</name>
<reference evidence="2 3" key="1">
    <citation type="journal article" date="2020" name="G3 (Bethesda)">
        <title>Improved Reference Genome for Cyclotella cryptica CCMP332, a Model for Cell Wall Morphogenesis, Salinity Adaptation, and Lipid Production in Diatoms (Bacillariophyta).</title>
        <authorList>
            <person name="Roberts W.R."/>
            <person name="Downey K.M."/>
            <person name="Ruck E.C."/>
            <person name="Traller J.C."/>
            <person name="Alverson A.J."/>
        </authorList>
    </citation>
    <scope>NUCLEOTIDE SEQUENCE [LARGE SCALE GENOMIC DNA]</scope>
    <source>
        <strain evidence="2 3">CCMP332</strain>
    </source>
</reference>
<evidence type="ECO:0000259" key="1">
    <source>
        <dbReference type="Pfam" id="PF01266"/>
    </source>
</evidence>
<keyword evidence="3" id="KW-1185">Reference proteome</keyword>
<dbReference type="Gene3D" id="3.30.9.10">
    <property type="entry name" value="D-Amino Acid Oxidase, subunit A, domain 2"/>
    <property type="match status" value="1"/>
</dbReference>
<dbReference type="EMBL" id="JABMIG020000049">
    <property type="protein sequence ID" value="KAL3798073.1"/>
    <property type="molecule type" value="Genomic_DNA"/>
</dbReference>
<dbReference type="Proteomes" id="UP001516023">
    <property type="component" value="Unassembled WGS sequence"/>
</dbReference>
<proteinExistence type="predicted"/>
<dbReference type="PANTHER" id="PTHR42720">
    <property type="entry name" value="GLYCEROL-3-PHOSPHATE DEHYDROGENASE"/>
    <property type="match status" value="1"/>
</dbReference>
<evidence type="ECO:0000313" key="2">
    <source>
        <dbReference type="EMBL" id="KAL3798073.1"/>
    </source>
</evidence>
<protein>
    <recommendedName>
        <fullName evidence="1">FAD dependent oxidoreductase domain-containing protein</fullName>
    </recommendedName>
</protein>
<evidence type="ECO:0000313" key="3">
    <source>
        <dbReference type="Proteomes" id="UP001516023"/>
    </source>
</evidence>
<organism evidence="2 3">
    <name type="scientific">Cyclotella cryptica</name>
    <dbReference type="NCBI Taxonomy" id="29204"/>
    <lineage>
        <taxon>Eukaryota</taxon>
        <taxon>Sar</taxon>
        <taxon>Stramenopiles</taxon>
        <taxon>Ochrophyta</taxon>
        <taxon>Bacillariophyta</taxon>
        <taxon>Coscinodiscophyceae</taxon>
        <taxon>Thalassiosirophycidae</taxon>
        <taxon>Stephanodiscales</taxon>
        <taxon>Stephanodiscaceae</taxon>
        <taxon>Cyclotella</taxon>
    </lineage>
</organism>
<dbReference type="SUPFAM" id="SSF51905">
    <property type="entry name" value="FAD/NAD(P)-binding domain"/>
    <property type="match status" value="1"/>
</dbReference>
<dbReference type="Gene3D" id="3.50.50.60">
    <property type="entry name" value="FAD/NAD(P)-binding domain"/>
    <property type="match status" value="1"/>
</dbReference>
<accession>A0ABD3QDT4</accession>
<dbReference type="InterPro" id="IPR006076">
    <property type="entry name" value="FAD-dep_OxRdtase"/>
</dbReference>
<gene>
    <name evidence="2" type="ORF">HJC23_012364</name>
</gene>
<dbReference type="Pfam" id="PF01266">
    <property type="entry name" value="DAO"/>
    <property type="match status" value="1"/>
</dbReference>
<feature type="domain" description="FAD dependent oxidoreductase" evidence="1">
    <location>
        <begin position="32"/>
        <end position="442"/>
    </location>
</feature>
<dbReference type="InterPro" id="IPR052745">
    <property type="entry name" value="G3P_Oxidase/Oxidoreductase"/>
</dbReference>